<gene>
    <name evidence="1" type="ORF">COW36_23355</name>
</gene>
<dbReference type="SUPFAM" id="SSF54427">
    <property type="entry name" value="NTF2-like"/>
    <property type="match status" value="1"/>
</dbReference>
<dbReference type="Pfam" id="PF07366">
    <property type="entry name" value="SnoaL"/>
    <property type="match status" value="1"/>
</dbReference>
<dbReference type="AlphaFoldDB" id="A0A2M7FY77"/>
<sequence length="250" mass="28238">MIIIRPPVGLNWVINSIPILKAPWVITARGIFLACAGRFKLLEGESLAVLPLLLKKCQVPCFDVSSIWAIVSIKSKKTRKSCFMKKILLALVLSTGFVTMLSPSAFADHHMPAQGEGQRSLVMKFYDEVMNQFKLDVADKYIAMDAIDHDAQMDPQKSTLENFKMFMTMMHTGFPDMKIKVEDVISEGDKVVVRFRLTGTHKGMFMGMNATNKPIDMMAVDIFRMANGKFIEHWGFMDSGMMMQQLGMMH</sequence>
<comment type="caution">
    <text evidence="1">The sequence shown here is derived from an EMBL/GenBank/DDBJ whole genome shotgun (WGS) entry which is preliminary data.</text>
</comment>
<dbReference type="InterPro" id="IPR032710">
    <property type="entry name" value="NTF2-like_dom_sf"/>
</dbReference>
<dbReference type="EMBL" id="PFFQ01000065">
    <property type="protein sequence ID" value="PIW13980.1"/>
    <property type="molecule type" value="Genomic_DNA"/>
</dbReference>
<name>A0A2M7FY77_9BACT</name>
<protein>
    <recommendedName>
        <fullName evidence="3">Ester cyclase</fullName>
    </recommendedName>
</protein>
<reference evidence="1 2" key="1">
    <citation type="submission" date="2017-09" db="EMBL/GenBank/DDBJ databases">
        <title>Depth-based differentiation of microbial function through sediment-hosted aquifers and enrichment of novel symbionts in the deep terrestrial subsurface.</title>
        <authorList>
            <person name="Probst A.J."/>
            <person name="Ladd B."/>
            <person name="Jarett J.K."/>
            <person name="Geller-Mcgrath D.E."/>
            <person name="Sieber C.M."/>
            <person name="Emerson J.B."/>
            <person name="Anantharaman K."/>
            <person name="Thomas B.C."/>
            <person name="Malmstrom R."/>
            <person name="Stieglmeier M."/>
            <person name="Klingl A."/>
            <person name="Woyke T."/>
            <person name="Ryan C.M."/>
            <person name="Banfield J.F."/>
        </authorList>
    </citation>
    <scope>NUCLEOTIDE SEQUENCE [LARGE SCALE GENOMIC DNA]</scope>
    <source>
        <strain evidence="1">CG17_big_fil_post_rev_8_21_14_2_50_48_46</strain>
    </source>
</reference>
<dbReference type="Gene3D" id="3.10.450.50">
    <property type="match status" value="1"/>
</dbReference>
<dbReference type="PANTHER" id="PTHR38436:SF1">
    <property type="entry name" value="ESTER CYCLASE"/>
    <property type="match status" value="1"/>
</dbReference>
<dbReference type="PANTHER" id="PTHR38436">
    <property type="entry name" value="POLYKETIDE CYCLASE SNOAL-LIKE DOMAIN"/>
    <property type="match status" value="1"/>
</dbReference>
<accession>A0A2M7FY77</accession>
<organism evidence="1 2">
    <name type="scientific">bacterium (Candidatus Blackallbacteria) CG17_big_fil_post_rev_8_21_14_2_50_48_46</name>
    <dbReference type="NCBI Taxonomy" id="2014261"/>
    <lineage>
        <taxon>Bacteria</taxon>
        <taxon>Candidatus Blackallbacteria</taxon>
    </lineage>
</organism>
<dbReference type="InterPro" id="IPR009959">
    <property type="entry name" value="Cyclase_SnoaL-like"/>
</dbReference>
<proteinExistence type="predicted"/>
<dbReference type="GO" id="GO:0030638">
    <property type="term" value="P:polyketide metabolic process"/>
    <property type="evidence" value="ECO:0007669"/>
    <property type="project" value="InterPro"/>
</dbReference>
<dbReference type="Proteomes" id="UP000231019">
    <property type="component" value="Unassembled WGS sequence"/>
</dbReference>
<evidence type="ECO:0008006" key="3">
    <source>
        <dbReference type="Google" id="ProtNLM"/>
    </source>
</evidence>
<evidence type="ECO:0000313" key="1">
    <source>
        <dbReference type="EMBL" id="PIW13980.1"/>
    </source>
</evidence>
<evidence type="ECO:0000313" key="2">
    <source>
        <dbReference type="Proteomes" id="UP000231019"/>
    </source>
</evidence>